<dbReference type="AlphaFoldDB" id="A0A1G9LKI2"/>
<dbReference type="PANTHER" id="PTHR12993">
    <property type="entry name" value="N-ACETYLGLUCOSAMINYL-PHOSPHATIDYLINOSITOL DE-N-ACETYLASE-RELATED"/>
    <property type="match status" value="1"/>
</dbReference>
<dbReference type="GO" id="GO:0008270">
    <property type="term" value="F:zinc ion binding"/>
    <property type="evidence" value="ECO:0007669"/>
    <property type="project" value="UniProtKB-UniRule"/>
</dbReference>
<keyword evidence="2 4" id="KW-0378">Hydrolase</keyword>
<evidence type="ECO:0000313" key="5">
    <source>
        <dbReference type="EMBL" id="SDL62499.1"/>
    </source>
</evidence>
<evidence type="ECO:0000256" key="3">
    <source>
        <dbReference type="ARBA" id="ARBA00022833"/>
    </source>
</evidence>
<gene>
    <name evidence="4" type="primary">mshB</name>
    <name evidence="5" type="ORF">SAMN05216298_4577</name>
</gene>
<dbReference type="Pfam" id="PF02585">
    <property type="entry name" value="PIG-L"/>
    <property type="match status" value="1"/>
</dbReference>
<dbReference type="GO" id="GO:0010125">
    <property type="term" value="P:mycothiol biosynthetic process"/>
    <property type="evidence" value="ECO:0007669"/>
    <property type="project" value="UniProtKB-UniRule"/>
</dbReference>
<evidence type="ECO:0000256" key="2">
    <source>
        <dbReference type="ARBA" id="ARBA00022801"/>
    </source>
</evidence>
<name>A0A1G9LKI2_9ACTN</name>
<dbReference type="STRING" id="380244.SAMN05216298_4577"/>
<evidence type="ECO:0000313" key="6">
    <source>
        <dbReference type="Proteomes" id="UP000198662"/>
    </source>
</evidence>
<protein>
    <recommendedName>
        <fullName evidence="4">1D-myo-inositol 2-acetamido-2-deoxy-alpha-D-glucopyranoside deacetylase</fullName>
        <shortName evidence="4">GlcNAc-Ins deacetylase</shortName>
        <ecNumber evidence="4">3.5.1.103</ecNumber>
    </recommendedName>
    <alternativeName>
        <fullName evidence="4">N-acetyl-1-D-myo-inositol-2-amino-2-deoxy-alpha-D-glucopyranoside deacetylase</fullName>
    </alternativeName>
</protein>
<feature type="binding site" evidence="4">
    <location>
        <position position="12"/>
    </location>
    <ligand>
        <name>Zn(2+)</name>
        <dbReference type="ChEBI" id="CHEBI:29105"/>
    </ligand>
</feature>
<dbReference type="InterPro" id="IPR017810">
    <property type="entry name" value="Mycothiol_biosynthesis_MshB"/>
</dbReference>
<dbReference type="EMBL" id="FNGF01000007">
    <property type="protein sequence ID" value="SDL62499.1"/>
    <property type="molecule type" value="Genomic_DNA"/>
</dbReference>
<feature type="binding site" evidence="4">
    <location>
        <position position="15"/>
    </location>
    <ligand>
        <name>Zn(2+)</name>
        <dbReference type="ChEBI" id="CHEBI:29105"/>
    </ligand>
</feature>
<dbReference type="EC" id="3.5.1.103" evidence="4"/>
<dbReference type="HAMAP" id="MF_01696">
    <property type="entry name" value="MshB"/>
    <property type="match status" value="1"/>
</dbReference>
<dbReference type="PANTHER" id="PTHR12993:SF26">
    <property type="entry name" value="1D-MYO-INOSITOL 2-ACETAMIDO-2-DEOXY-ALPHA-D-GLUCOPYRANOSIDE DEACETYLASE"/>
    <property type="match status" value="1"/>
</dbReference>
<evidence type="ECO:0000256" key="1">
    <source>
        <dbReference type="ARBA" id="ARBA00022723"/>
    </source>
</evidence>
<keyword evidence="1 4" id="KW-0479">Metal-binding</keyword>
<accession>A0A1G9LKI2</accession>
<comment type="function">
    <text evidence="4">Catalyzes the deacetylation of 1D-myo-inositol 2-acetamido-2-deoxy-alpha-D-glucopyranoside (GlcNAc-Ins) in the mycothiol biosynthesis pathway.</text>
</comment>
<keyword evidence="3 4" id="KW-0862">Zinc</keyword>
<sequence>MSARGILFVHAHPDDETVSTGATLAHYADRPDVHLTVVTCTLGEEGEVRVPHLAQLAADQADQLGGYRLAEYRAAVAALGVTDTHFLGGVGRWRDSGMMGLPSNGHPRAFWGADVDEAAADLVAVLRDRRPDVLVTYDPDGFYGHPDHIQAHRVAMRAADLAADPTWRPDLGPAHRIRKTYWTTIPRTVIEARFAAFAGASDNPFAGAASVDELPFGAPDDQIHARIAAGPAAAERKRAAMAAHATQIAPGDWLDLLGDKLGGGLGEDAALAEYYILAAGEQGPGEGPHGWESDLLS</sequence>
<comment type="catalytic activity">
    <reaction evidence="4">
        <text>1D-myo-inositol 2-acetamido-2-deoxy-alpha-D-glucopyranoside + H2O = 1D-myo-inositol 2-amino-2-deoxy-alpha-D-glucopyranoside + acetate</text>
        <dbReference type="Rhea" id="RHEA:26180"/>
        <dbReference type="ChEBI" id="CHEBI:15377"/>
        <dbReference type="ChEBI" id="CHEBI:30089"/>
        <dbReference type="ChEBI" id="CHEBI:52442"/>
        <dbReference type="ChEBI" id="CHEBI:58886"/>
        <dbReference type="EC" id="3.5.1.103"/>
    </reaction>
</comment>
<keyword evidence="6" id="KW-1185">Reference proteome</keyword>
<dbReference type="Gene3D" id="3.40.50.10320">
    <property type="entry name" value="LmbE-like"/>
    <property type="match status" value="1"/>
</dbReference>
<dbReference type="InterPro" id="IPR024078">
    <property type="entry name" value="LmbE-like_dom_sf"/>
</dbReference>
<dbReference type="InterPro" id="IPR003737">
    <property type="entry name" value="GlcNAc_PI_deacetylase-related"/>
</dbReference>
<comment type="similarity">
    <text evidence="4">Belongs to the MshB deacetylase family.</text>
</comment>
<evidence type="ECO:0000256" key="4">
    <source>
        <dbReference type="HAMAP-Rule" id="MF_01696"/>
    </source>
</evidence>
<dbReference type="Proteomes" id="UP000198662">
    <property type="component" value="Unassembled WGS sequence"/>
</dbReference>
<organism evidence="5 6">
    <name type="scientific">Glycomyces sambucus</name>
    <dbReference type="NCBI Taxonomy" id="380244"/>
    <lineage>
        <taxon>Bacteria</taxon>
        <taxon>Bacillati</taxon>
        <taxon>Actinomycetota</taxon>
        <taxon>Actinomycetes</taxon>
        <taxon>Glycomycetales</taxon>
        <taxon>Glycomycetaceae</taxon>
        <taxon>Glycomyces</taxon>
    </lineage>
</organism>
<dbReference type="RefSeq" id="WP_091053760.1">
    <property type="nucleotide sequence ID" value="NZ_FNGF01000007.1"/>
</dbReference>
<dbReference type="SUPFAM" id="SSF102588">
    <property type="entry name" value="LmbE-like"/>
    <property type="match status" value="1"/>
</dbReference>
<comment type="cofactor">
    <cofactor evidence="4">
        <name>Zn(2+)</name>
        <dbReference type="ChEBI" id="CHEBI:29105"/>
    </cofactor>
    <text evidence="4">Binds 1 zinc ion per subunit.</text>
</comment>
<dbReference type="NCBIfam" id="TIGR03445">
    <property type="entry name" value="mycothiol_MshB"/>
    <property type="match status" value="1"/>
</dbReference>
<reference evidence="6" key="1">
    <citation type="submission" date="2016-10" db="EMBL/GenBank/DDBJ databases">
        <authorList>
            <person name="Varghese N."/>
            <person name="Submissions S."/>
        </authorList>
    </citation>
    <scope>NUCLEOTIDE SEQUENCE [LARGE SCALE GENOMIC DNA]</scope>
    <source>
        <strain evidence="6">CGMCC 4.3147</strain>
    </source>
</reference>
<proteinExistence type="inferred from homology"/>
<dbReference type="GO" id="GO:0035595">
    <property type="term" value="F:N-acetylglucosaminylinositol deacetylase activity"/>
    <property type="evidence" value="ECO:0007669"/>
    <property type="project" value="UniProtKB-EC"/>
</dbReference>
<dbReference type="OrthoDB" id="158614at2"/>
<feature type="binding site" evidence="4">
    <location>
        <position position="148"/>
    </location>
    <ligand>
        <name>Zn(2+)</name>
        <dbReference type="ChEBI" id="CHEBI:29105"/>
    </ligand>
</feature>